<sequence>MIFLTYILDYGFLFDHYETQEPSFVVYEDSIRVFGRSMCDHYFTRNRSSKELKTHYLIICIATRFPYGIRLFDDLRSKFTLICIFEPTTQNWNGWM</sequence>
<dbReference type="EMBL" id="VUJU01009167">
    <property type="protein sequence ID" value="KAF0721516.1"/>
    <property type="molecule type" value="Genomic_DNA"/>
</dbReference>
<dbReference type="Proteomes" id="UP000478052">
    <property type="component" value="Unassembled WGS sequence"/>
</dbReference>
<dbReference type="AlphaFoldDB" id="A0A6G0W486"/>
<evidence type="ECO:0000313" key="2">
    <source>
        <dbReference type="Proteomes" id="UP000478052"/>
    </source>
</evidence>
<organism evidence="1 2">
    <name type="scientific">Aphis craccivora</name>
    <name type="common">Cowpea aphid</name>
    <dbReference type="NCBI Taxonomy" id="307492"/>
    <lineage>
        <taxon>Eukaryota</taxon>
        <taxon>Metazoa</taxon>
        <taxon>Ecdysozoa</taxon>
        <taxon>Arthropoda</taxon>
        <taxon>Hexapoda</taxon>
        <taxon>Insecta</taxon>
        <taxon>Pterygota</taxon>
        <taxon>Neoptera</taxon>
        <taxon>Paraneoptera</taxon>
        <taxon>Hemiptera</taxon>
        <taxon>Sternorrhyncha</taxon>
        <taxon>Aphidomorpha</taxon>
        <taxon>Aphidoidea</taxon>
        <taxon>Aphididae</taxon>
        <taxon>Aphidini</taxon>
        <taxon>Aphis</taxon>
        <taxon>Aphis</taxon>
    </lineage>
</organism>
<name>A0A6G0W486_APHCR</name>
<proteinExistence type="predicted"/>
<evidence type="ECO:0000313" key="1">
    <source>
        <dbReference type="EMBL" id="KAF0721516.1"/>
    </source>
</evidence>
<protein>
    <submittedName>
        <fullName evidence="1">Uncharacterized protein</fullName>
    </submittedName>
</protein>
<keyword evidence="2" id="KW-1185">Reference proteome</keyword>
<gene>
    <name evidence="1" type="ORF">FWK35_00032267</name>
</gene>
<comment type="caution">
    <text evidence="1">The sequence shown here is derived from an EMBL/GenBank/DDBJ whole genome shotgun (WGS) entry which is preliminary data.</text>
</comment>
<reference evidence="1 2" key="1">
    <citation type="submission" date="2019-08" db="EMBL/GenBank/DDBJ databases">
        <title>Whole genome of Aphis craccivora.</title>
        <authorList>
            <person name="Voronova N.V."/>
            <person name="Shulinski R.S."/>
            <person name="Bandarenka Y.V."/>
            <person name="Zhorov D.G."/>
            <person name="Warner D."/>
        </authorList>
    </citation>
    <scope>NUCLEOTIDE SEQUENCE [LARGE SCALE GENOMIC DNA]</scope>
    <source>
        <strain evidence="1">180601</strain>
        <tissue evidence="1">Whole Body</tissue>
    </source>
</reference>
<accession>A0A6G0W486</accession>